<evidence type="ECO:0000256" key="2">
    <source>
        <dbReference type="ARBA" id="ARBA00022801"/>
    </source>
</evidence>
<evidence type="ECO:0000313" key="4">
    <source>
        <dbReference type="EMBL" id="MDQ9169385.1"/>
    </source>
</evidence>
<keyword evidence="1" id="KW-0444">Lipid biosynthesis</keyword>
<dbReference type="PANTHER" id="PTHR38764:SF1">
    <property type="entry name" value="ACYL CARRIER PROTEIN PHOSPHODIESTERASE"/>
    <property type="match status" value="1"/>
</dbReference>
<keyword evidence="2" id="KW-0378">Hydrolase</keyword>
<evidence type="ECO:0000313" key="5">
    <source>
        <dbReference type="Proteomes" id="UP001225596"/>
    </source>
</evidence>
<protein>
    <submittedName>
        <fullName evidence="4">ACP phosphodiesterase</fullName>
    </submittedName>
</protein>
<evidence type="ECO:0000256" key="3">
    <source>
        <dbReference type="ARBA" id="ARBA00023098"/>
    </source>
</evidence>
<dbReference type="PANTHER" id="PTHR38764">
    <property type="entry name" value="ACYL CARRIER PROTEIN PHOSPHODIESTERASE"/>
    <property type="match status" value="1"/>
</dbReference>
<comment type="caution">
    <text evidence="4">The sequence shown here is derived from an EMBL/GenBank/DDBJ whole genome shotgun (WGS) entry which is preliminary data.</text>
</comment>
<dbReference type="Pfam" id="PF04336">
    <property type="entry name" value="ACP_PD"/>
    <property type="match status" value="1"/>
</dbReference>
<dbReference type="InterPro" id="IPR007431">
    <property type="entry name" value="ACP_PD"/>
</dbReference>
<keyword evidence="3" id="KW-0443">Lipid metabolism</keyword>
<keyword evidence="5" id="KW-1185">Reference proteome</keyword>
<sequence>MNYLAHILLAQQSEDAMVGALLGDFCKPNDADRYGKEIAREIFIHRKVDAFTDSHPVILQAKSLFRQTTRRYAGISLDVYYDHILARYWQTYCAIPLDPFVHRFYRALLDRREMLPVSLERQVGRMVNQDWLGSYRDFDSVKTAINRISERLSRNGDLLKDSIEDLEINYDELCDGFHAFFPDLIRFAQHERERFLSVGLKISNAPI</sequence>
<dbReference type="Proteomes" id="UP001225596">
    <property type="component" value="Unassembled WGS sequence"/>
</dbReference>
<proteinExistence type="predicted"/>
<gene>
    <name evidence="4" type="ORF">Q8A64_03060</name>
</gene>
<dbReference type="EMBL" id="JAUYVH010000001">
    <property type="protein sequence ID" value="MDQ9169385.1"/>
    <property type="molecule type" value="Genomic_DNA"/>
</dbReference>
<organism evidence="4 5">
    <name type="scientific">Keguizhuia sedimenti</name>
    <dbReference type="NCBI Taxonomy" id="3064264"/>
    <lineage>
        <taxon>Bacteria</taxon>
        <taxon>Pseudomonadati</taxon>
        <taxon>Pseudomonadota</taxon>
        <taxon>Betaproteobacteria</taxon>
        <taxon>Burkholderiales</taxon>
        <taxon>Oxalobacteraceae</taxon>
        <taxon>Keguizhuia</taxon>
    </lineage>
</organism>
<reference evidence="4 5" key="1">
    <citation type="submission" date="2023-08" db="EMBL/GenBank/DDBJ databases">
        <title>Oxalobacteraceae gen .nov., isolated from river sludge outside the plant.</title>
        <authorList>
            <person name="Zhao S.Y."/>
        </authorList>
    </citation>
    <scope>NUCLEOTIDE SEQUENCE [LARGE SCALE GENOMIC DNA]</scope>
    <source>
        <strain evidence="4 5">R-40</strain>
    </source>
</reference>
<name>A0ABU1BK68_9BURK</name>
<evidence type="ECO:0000256" key="1">
    <source>
        <dbReference type="ARBA" id="ARBA00022516"/>
    </source>
</evidence>
<dbReference type="PIRSF" id="PIRSF011489">
    <property type="entry name" value="DUF479"/>
    <property type="match status" value="1"/>
</dbReference>
<accession>A0ABU1BK68</accession>
<dbReference type="RefSeq" id="WP_338435274.1">
    <property type="nucleotide sequence ID" value="NZ_JAUYVH010000001.1"/>
</dbReference>